<evidence type="ECO:0000313" key="5">
    <source>
        <dbReference type="Proteomes" id="UP001344906"/>
    </source>
</evidence>
<feature type="region of interest" description="Disordered" evidence="2">
    <location>
        <begin position="225"/>
        <end position="247"/>
    </location>
</feature>
<dbReference type="Gene3D" id="3.50.50.60">
    <property type="entry name" value="FAD/NAD(P)-binding domain"/>
    <property type="match status" value="1"/>
</dbReference>
<dbReference type="PANTHER" id="PTHR43747">
    <property type="entry name" value="FAD-BINDING PROTEIN"/>
    <property type="match status" value="1"/>
</dbReference>
<comment type="similarity">
    <text evidence="1">Belongs to the flavin-dependent halogenase family. Bacterial tryptophan halogenase subfamily.</text>
</comment>
<organism evidence="4 5">
    <name type="scientific">Dictyobacter halimunensis</name>
    <dbReference type="NCBI Taxonomy" id="3026934"/>
    <lineage>
        <taxon>Bacteria</taxon>
        <taxon>Bacillati</taxon>
        <taxon>Chloroflexota</taxon>
        <taxon>Ktedonobacteria</taxon>
        <taxon>Ktedonobacterales</taxon>
        <taxon>Dictyobacteraceae</taxon>
        <taxon>Dictyobacter</taxon>
    </lineage>
</organism>
<reference evidence="4 5" key="1">
    <citation type="submission" date="2023-02" db="EMBL/GenBank/DDBJ databases">
        <title>Dictyobacter halimunensis sp. nov., a new member of the class Ktedonobacteria from forest soil in a geothermal area.</title>
        <authorList>
            <person name="Rachmania M.K."/>
            <person name="Ningsih F."/>
            <person name="Sakai Y."/>
            <person name="Yabe S."/>
            <person name="Yokota A."/>
            <person name="Sjamsuridzal W."/>
        </authorList>
    </citation>
    <scope>NUCLEOTIDE SEQUENCE [LARGE SCALE GENOMIC DNA]</scope>
    <source>
        <strain evidence="4 5">S3.2.2.5</strain>
    </source>
</reference>
<evidence type="ECO:0000313" key="4">
    <source>
        <dbReference type="EMBL" id="GLV53915.1"/>
    </source>
</evidence>
<dbReference type="EMBL" id="BSRI01000001">
    <property type="protein sequence ID" value="GLV53915.1"/>
    <property type="molecule type" value="Genomic_DNA"/>
</dbReference>
<dbReference type="Proteomes" id="UP001344906">
    <property type="component" value="Unassembled WGS sequence"/>
</dbReference>
<sequence>MSNAGEHAFQELEHSHKASPEQYDVAILGGGIAGLTVALQIKQMRPNTRILVLEKQEHPVPEAAHKVGESTVEVAAYYLRDVLGLDEHLQKQQLRKFGLRMFFSSGDNQEIERRVEYGQIEQAPLPAYQIDRGRLENALGDEIRRRDITFLDGCKVQRIELQPQDAFHRVRILHQESEREIEARWLIDASGRSALLKRQLGLAKKWSTTPMPSGFASIIPSTSTVGPPIPSGAPASTARSVRSPPIT</sequence>
<dbReference type="PANTHER" id="PTHR43747:SF1">
    <property type="entry name" value="SLR1998 PROTEIN"/>
    <property type="match status" value="1"/>
</dbReference>
<dbReference type="InterPro" id="IPR050816">
    <property type="entry name" value="Flavin-dep_Halogenase_NPB"/>
</dbReference>
<evidence type="ECO:0000259" key="3">
    <source>
        <dbReference type="Pfam" id="PF01494"/>
    </source>
</evidence>
<dbReference type="Pfam" id="PF01494">
    <property type="entry name" value="FAD_binding_3"/>
    <property type="match status" value="1"/>
</dbReference>
<keyword evidence="5" id="KW-1185">Reference proteome</keyword>
<comment type="caution">
    <text evidence="4">The sequence shown here is derived from an EMBL/GenBank/DDBJ whole genome shotgun (WGS) entry which is preliminary data.</text>
</comment>
<protein>
    <recommendedName>
        <fullName evidence="3">FAD-binding domain-containing protein</fullName>
    </recommendedName>
</protein>
<dbReference type="InterPro" id="IPR002938">
    <property type="entry name" value="FAD-bd"/>
</dbReference>
<name>A0ABQ6FJV3_9CHLR</name>
<feature type="domain" description="FAD-binding" evidence="3">
    <location>
        <begin position="23"/>
        <end position="222"/>
    </location>
</feature>
<evidence type="ECO:0000256" key="2">
    <source>
        <dbReference type="SAM" id="MobiDB-lite"/>
    </source>
</evidence>
<dbReference type="SUPFAM" id="SSF51905">
    <property type="entry name" value="FAD/NAD(P)-binding domain"/>
    <property type="match status" value="1"/>
</dbReference>
<proteinExistence type="inferred from homology"/>
<accession>A0ABQ6FJV3</accession>
<evidence type="ECO:0000256" key="1">
    <source>
        <dbReference type="ARBA" id="ARBA00038396"/>
    </source>
</evidence>
<gene>
    <name evidence="4" type="ORF">KDH_07660</name>
</gene>
<dbReference type="InterPro" id="IPR036188">
    <property type="entry name" value="FAD/NAD-bd_sf"/>
</dbReference>
<dbReference type="RefSeq" id="WP_338247639.1">
    <property type="nucleotide sequence ID" value="NZ_BSRI01000001.1"/>
</dbReference>